<dbReference type="Gene3D" id="3.40.50.10470">
    <property type="entry name" value="Translation initiation factor eif-2b, domain 2"/>
    <property type="match status" value="1"/>
</dbReference>
<dbReference type="Pfam" id="PF01008">
    <property type="entry name" value="IF-2B"/>
    <property type="match status" value="1"/>
</dbReference>
<comment type="similarity">
    <text evidence="1">Belongs to the eIF-2B alpha/beta/delta subunits family.</text>
</comment>
<dbReference type="EMBL" id="AOIU01000011">
    <property type="protein sequence ID" value="ELZ28189.1"/>
    <property type="molecule type" value="Genomic_DNA"/>
</dbReference>
<keyword evidence="3" id="KW-0396">Initiation factor</keyword>
<accession>M0D203</accession>
<dbReference type="GO" id="GO:0003743">
    <property type="term" value="F:translation initiation factor activity"/>
    <property type="evidence" value="ECO:0007669"/>
    <property type="project" value="UniProtKB-KW"/>
</dbReference>
<dbReference type="InterPro" id="IPR000649">
    <property type="entry name" value="IF-2B-related"/>
</dbReference>
<evidence type="ECO:0000313" key="4">
    <source>
        <dbReference type="Proteomes" id="UP000011626"/>
    </source>
</evidence>
<dbReference type="InterPro" id="IPR000086">
    <property type="entry name" value="NUDIX_hydrolase_dom"/>
</dbReference>
<keyword evidence="4" id="KW-1185">Reference proteome</keyword>
<gene>
    <name evidence="3" type="ORF">C475_05270</name>
</gene>
<dbReference type="PANTHER" id="PTHR43475:SF1">
    <property type="entry name" value="METHYLTHIORIBOSE-1-PHOSPHATE ISOMERASE"/>
    <property type="match status" value="1"/>
</dbReference>
<dbReference type="CDD" id="cd18872">
    <property type="entry name" value="NUDIX_eIF-2B"/>
    <property type="match status" value="1"/>
</dbReference>
<proteinExistence type="inferred from homology"/>
<dbReference type="STRING" id="797114.C475_05270"/>
<dbReference type="eggNOG" id="arCOG01127">
    <property type="taxonomic scope" value="Archaea"/>
</dbReference>
<sequence length="452" mass="47486">MTESDESDDAGTDDPIETHVVTVFLRNETEVLLLRRSDAVGSYSGRWGGVAGHAEGHPDAAARQEIREETGIDPDAETALVRRGDPFAVVDDDLGQRWVVHPYLFDCTTRTVDPNEETDEFEWVPPTAILRRETVPRLWTSYDRVRPTVETVAGDAEHGSAWISLRALEVLRDEAALAVERARGGDGGAGIGDGPANWGDLTDLARELLDARPSMAVVENRVNRAMDVAAEAATPAALESAAFEGTERSTAADGDAAALAAERLPDRIATLSRSGTVAAAVERADPEEVLVAESRPGGEGVGTAERFAATTDATVTLTTDAALADRLAATGTEAVVVGADTVLPDGRVVNKVGTRAGAAAAASEGLDCYVVAASDKIAAAGTGEGAGPIEVDREERDPAELYDGEVRLRVDNPTFDVTPTRLVDAVVTENGTLDTDGVAEIAAEHARTADWG</sequence>
<evidence type="ECO:0000256" key="1">
    <source>
        <dbReference type="RuleBase" id="RU003814"/>
    </source>
</evidence>
<dbReference type="GO" id="GO:0046523">
    <property type="term" value="F:S-methyl-5-thioribose-1-phosphate isomerase activity"/>
    <property type="evidence" value="ECO:0007669"/>
    <property type="project" value="TreeGrafter"/>
</dbReference>
<evidence type="ECO:0000259" key="2">
    <source>
        <dbReference type="PROSITE" id="PS51462"/>
    </source>
</evidence>
<dbReference type="InterPro" id="IPR015797">
    <property type="entry name" value="NUDIX_hydrolase-like_dom_sf"/>
</dbReference>
<protein>
    <submittedName>
        <fullName evidence="3">Initiation factor 2B related protein</fullName>
    </submittedName>
</protein>
<dbReference type="InterPro" id="IPR042529">
    <property type="entry name" value="IF_2B-like_C"/>
</dbReference>
<keyword evidence="3" id="KW-0648">Protein biosynthesis</keyword>
<dbReference type="AlphaFoldDB" id="M0D203"/>
<dbReference type="Gene3D" id="3.90.79.10">
    <property type="entry name" value="Nucleoside Triphosphate Pyrophosphohydrolase"/>
    <property type="match status" value="1"/>
</dbReference>
<dbReference type="SUPFAM" id="SSF100950">
    <property type="entry name" value="NagB/RpiA/CoA transferase-like"/>
    <property type="match status" value="1"/>
</dbReference>
<organism evidence="3 4">
    <name type="scientific">Halosimplex carlsbadense 2-9-1</name>
    <dbReference type="NCBI Taxonomy" id="797114"/>
    <lineage>
        <taxon>Archaea</taxon>
        <taxon>Methanobacteriati</taxon>
        <taxon>Methanobacteriota</taxon>
        <taxon>Stenosarchaea group</taxon>
        <taxon>Halobacteria</taxon>
        <taxon>Halobacteriales</taxon>
        <taxon>Haloarculaceae</taxon>
        <taxon>Halosimplex</taxon>
    </lineage>
</organism>
<dbReference type="Pfam" id="PF00293">
    <property type="entry name" value="NUDIX"/>
    <property type="match status" value="1"/>
</dbReference>
<dbReference type="PANTHER" id="PTHR43475">
    <property type="entry name" value="METHYLTHIORIBOSE-1-PHOSPHATE ISOMERASE"/>
    <property type="match status" value="1"/>
</dbReference>
<dbReference type="Proteomes" id="UP000011626">
    <property type="component" value="Unassembled WGS sequence"/>
</dbReference>
<dbReference type="PATRIC" id="fig|797114.5.peg.1073"/>
<comment type="caution">
    <text evidence="3">The sequence shown here is derived from an EMBL/GenBank/DDBJ whole genome shotgun (WGS) entry which is preliminary data.</text>
</comment>
<dbReference type="SUPFAM" id="SSF55811">
    <property type="entry name" value="Nudix"/>
    <property type="match status" value="1"/>
</dbReference>
<name>M0D203_9EURY</name>
<feature type="domain" description="Nudix hydrolase" evidence="2">
    <location>
        <begin position="16"/>
        <end position="147"/>
    </location>
</feature>
<dbReference type="RefSeq" id="WP_006882726.1">
    <property type="nucleotide sequence ID" value="NZ_AOIU01000011.1"/>
</dbReference>
<dbReference type="GO" id="GO:0019509">
    <property type="term" value="P:L-methionine salvage from methylthioadenosine"/>
    <property type="evidence" value="ECO:0007669"/>
    <property type="project" value="TreeGrafter"/>
</dbReference>
<evidence type="ECO:0000313" key="3">
    <source>
        <dbReference type="EMBL" id="ELZ28189.1"/>
    </source>
</evidence>
<dbReference type="PROSITE" id="PS51462">
    <property type="entry name" value="NUDIX"/>
    <property type="match status" value="1"/>
</dbReference>
<reference evidence="3 4" key="1">
    <citation type="journal article" date="2014" name="PLoS Genet.">
        <title>Phylogenetically driven sequencing of extremely halophilic archaea reveals strategies for static and dynamic osmo-response.</title>
        <authorList>
            <person name="Becker E.A."/>
            <person name="Seitzer P.M."/>
            <person name="Tritt A."/>
            <person name="Larsen D."/>
            <person name="Krusor M."/>
            <person name="Yao A.I."/>
            <person name="Wu D."/>
            <person name="Madern D."/>
            <person name="Eisen J.A."/>
            <person name="Darling A.E."/>
            <person name="Facciotti M.T."/>
        </authorList>
    </citation>
    <scope>NUCLEOTIDE SEQUENCE [LARGE SCALE GENOMIC DNA]</scope>
    <source>
        <strain evidence="3 4">2-9-1</strain>
    </source>
</reference>
<dbReference type="InterPro" id="IPR037171">
    <property type="entry name" value="NagB/RpiA_transferase-like"/>
</dbReference>